<dbReference type="Proteomes" id="UP000515308">
    <property type="component" value="Chromosome PVLDE_13"/>
</dbReference>
<sequence>MNKRIFSLVCVLFYVFMAVSIYCSEQKASDARNKSVHGTKEINRSNDEDDNEPSCFNIYKRDKKSKISKESIRTKENLYSKVPSNLPFNEMIKEFINNNKDLPTDRSEFEKYILNILKNDPEQSELLNKLFLELLKQYSHLKTSDQAMLNNYLKMNLN</sequence>
<evidence type="ECO:0000256" key="2">
    <source>
        <dbReference type="SAM" id="SignalP"/>
    </source>
</evidence>
<keyword evidence="2" id="KW-0732">Signal</keyword>
<evidence type="ECO:0000313" key="4">
    <source>
        <dbReference type="Proteomes" id="UP000515308"/>
    </source>
</evidence>
<feature type="compositionally biased region" description="Basic and acidic residues" evidence="1">
    <location>
        <begin position="33"/>
        <end position="46"/>
    </location>
</feature>
<proteinExistence type="predicted"/>
<reference evidence="3 4" key="1">
    <citation type="submission" date="2020-08" db="EMBL/GenBank/DDBJ databases">
        <authorList>
            <person name="Ramaprasad A."/>
        </authorList>
    </citation>
    <scope>NUCLEOTIDE SEQUENCE [LARGE SCALE GENOMIC DNA]</scope>
</reference>
<accession>A0A6V7SM57</accession>
<dbReference type="NCBIfam" id="TIGR01601">
    <property type="entry name" value="PYST-C1"/>
    <property type="match status" value="1"/>
</dbReference>
<feature type="signal peptide" evidence="2">
    <location>
        <begin position="1"/>
        <end position="20"/>
    </location>
</feature>
<name>A0A6V7SM57_PLAVN</name>
<dbReference type="VEuPathDB" id="PlasmoDB:PVLDE_1300070"/>
<dbReference type="AlphaFoldDB" id="A0A6V7SM57"/>
<feature type="region of interest" description="Disordered" evidence="1">
    <location>
        <begin position="33"/>
        <end position="55"/>
    </location>
</feature>
<organism evidence="3 4">
    <name type="scientific">Plasmodium vinckei lentum</name>
    <dbReference type="NCBI Taxonomy" id="138297"/>
    <lineage>
        <taxon>Eukaryota</taxon>
        <taxon>Sar</taxon>
        <taxon>Alveolata</taxon>
        <taxon>Apicomplexa</taxon>
        <taxon>Aconoidasida</taxon>
        <taxon>Haemosporida</taxon>
        <taxon>Plasmodiidae</taxon>
        <taxon>Plasmodium</taxon>
        <taxon>Plasmodium (Vinckeia)</taxon>
    </lineage>
</organism>
<evidence type="ECO:0000313" key="3">
    <source>
        <dbReference type="EMBL" id="CAD2099542.1"/>
    </source>
</evidence>
<gene>
    <name evidence="3" type="ORF">PVLDE_1300070</name>
</gene>
<protein>
    <submittedName>
        <fullName evidence="3">Fam-c protein</fullName>
    </submittedName>
</protein>
<feature type="chain" id="PRO_5028168176" evidence="2">
    <location>
        <begin position="21"/>
        <end position="158"/>
    </location>
</feature>
<evidence type="ECO:0000256" key="1">
    <source>
        <dbReference type="SAM" id="MobiDB-lite"/>
    </source>
</evidence>
<dbReference type="EMBL" id="LR865375">
    <property type="protein sequence ID" value="CAD2099542.1"/>
    <property type="molecule type" value="Genomic_DNA"/>
</dbReference>
<dbReference type="InterPro" id="IPR006488">
    <property type="entry name" value="PYST-C1_N"/>
</dbReference>